<gene>
    <name evidence="2" type="ORF">HMPREF0528_1806</name>
</gene>
<dbReference type="EMBL" id="ACGR01000044">
    <property type="protein sequence ID" value="EEJ59124.1"/>
    <property type="molecule type" value="Genomic_DNA"/>
</dbReference>
<proteinExistence type="predicted"/>
<protein>
    <recommendedName>
        <fullName evidence="1">RNA polymerase sigma factor 54 DNA-binding domain-containing protein</fullName>
    </recommendedName>
</protein>
<sequence length="49" mass="5593">MGRRQEKYLSSLNEQDLVSIKLEDAATELNLAISTISRAIKDKYVEVPR</sequence>
<dbReference type="InterPro" id="IPR007634">
    <property type="entry name" value="RNA_pol_sigma_54_DNA-bd"/>
</dbReference>
<name>C2E7T2_LACJH</name>
<dbReference type="GO" id="GO:0001216">
    <property type="term" value="F:DNA-binding transcription activator activity"/>
    <property type="evidence" value="ECO:0007669"/>
    <property type="project" value="InterPro"/>
</dbReference>
<comment type="caution">
    <text evidence="2">The sequence shown here is derived from an EMBL/GenBank/DDBJ whole genome shotgun (WGS) entry which is preliminary data.</text>
</comment>
<feature type="domain" description="RNA polymerase sigma factor 54 DNA-binding" evidence="1">
    <location>
        <begin position="3"/>
        <end position="49"/>
    </location>
</feature>
<dbReference type="AlphaFoldDB" id="C2E7T2"/>
<reference evidence="2 3" key="1">
    <citation type="submission" date="2009-01" db="EMBL/GenBank/DDBJ databases">
        <authorList>
            <person name="Qin X."/>
            <person name="Bachman B."/>
            <person name="Battles P."/>
            <person name="Bell A."/>
            <person name="Bess C."/>
            <person name="Bickham C."/>
            <person name="Chaboub L."/>
            <person name="Chen D."/>
            <person name="Coyle M."/>
            <person name="Deiros D.R."/>
            <person name="Dinh H."/>
            <person name="Forbes L."/>
            <person name="Fowler G."/>
            <person name="Francisco L."/>
            <person name="Fu Q."/>
            <person name="Gubbala S."/>
            <person name="Hale W."/>
            <person name="Han Y."/>
            <person name="Hemphill L."/>
            <person name="Highlander S.K."/>
            <person name="Hirani K."/>
            <person name="Hogues M."/>
            <person name="Jackson L."/>
            <person name="Jakkamsetti A."/>
            <person name="Javaid M."/>
            <person name="Jiang H."/>
            <person name="Korchina V."/>
            <person name="Kovar C."/>
            <person name="Lara F."/>
            <person name="Lee S."/>
            <person name="Mata R."/>
            <person name="Mathew T."/>
            <person name="Moen C."/>
            <person name="Morales K."/>
            <person name="Munidasa M."/>
            <person name="Nazareth L."/>
            <person name="Ngo R."/>
            <person name="Nguyen L."/>
            <person name="Okwuonu G."/>
            <person name="Ongeri F."/>
            <person name="Patil S."/>
            <person name="Petrosino J."/>
            <person name="Pham C."/>
            <person name="Pham P."/>
            <person name="Pu L.-L."/>
            <person name="Puazo M."/>
            <person name="Raj R."/>
            <person name="Reid J."/>
            <person name="Rouhana J."/>
            <person name="Saada N."/>
            <person name="Shang Y."/>
            <person name="Simmons D."/>
            <person name="Thornton R."/>
            <person name="Warren J."/>
            <person name="Weissenberger G."/>
            <person name="Zhang J."/>
            <person name="Zhang L."/>
            <person name="Zhou C."/>
            <person name="Zhu D."/>
            <person name="Muzny D."/>
            <person name="Worley K."/>
            <person name="Gibbs R."/>
        </authorList>
    </citation>
    <scope>NUCLEOTIDE SEQUENCE [LARGE SCALE GENOMIC DNA]</scope>
    <source>
        <strain evidence="2 3">ATCC 33200</strain>
    </source>
</reference>
<accession>C2E7T2</accession>
<evidence type="ECO:0000313" key="2">
    <source>
        <dbReference type="EMBL" id="EEJ59124.1"/>
    </source>
</evidence>
<organism evidence="2 3">
    <name type="scientific">Lactobacillus johnsonii ATCC 33200</name>
    <dbReference type="NCBI Taxonomy" id="525330"/>
    <lineage>
        <taxon>Bacteria</taxon>
        <taxon>Bacillati</taxon>
        <taxon>Bacillota</taxon>
        <taxon>Bacilli</taxon>
        <taxon>Lactobacillales</taxon>
        <taxon>Lactobacillaceae</taxon>
        <taxon>Lactobacillus</taxon>
    </lineage>
</organism>
<evidence type="ECO:0000313" key="3">
    <source>
        <dbReference type="Proteomes" id="UP000003491"/>
    </source>
</evidence>
<evidence type="ECO:0000259" key="1">
    <source>
        <dbReference type="Pfam" id="PF04552"/>
    </source>
</evidence>
<dbReference type="Proteomes" id="UP000003491">
    <property type="component" value="Unassembled WGS sequence"/>
</dbReference>
<dbReference type="Pfam" id="PF04552">
    <property type="entry name" value="Sigma54_DBD"/>
    <property type="match status" value="1"/>
</dbReference>
<dbReference type="HOGENOM" id="CLU_3137034_0_0_9"/>